<dbReference type="EMBL" id="FOTI01000013">
    <property type="protein sequence ID" value="SFL46598.1"/>
    <property type="molecule type" value="Genomic_DNA"/>
</dbReference>
<dbReference type="Pfam" id="PF00528">
    <property type="entry name" value="BPD_transp_1"/>
    <property type="match status" value="1"/>
</dbReference>
<feature type="transmembrane region" description="Helical" evidence="7">
    <location>
        <begin position="280"/>
        <end position="302"/>
    </location>
</feature>
<comment type="similarity">
    <text evidence="7">Belongs to the binding-protein-dependent transport system permease family.</text>
</comment>
<keyword evidence="6 7" id="KW-0472">Membrane</keyword>
<gene>
    <name evidence="9" type="ORF">SAMN02983006_01223</name>
</gene>
<evidence type="ECO:0000256" key="7">
    <source>
        <dbReference type="RuleBase" id="RU363032"/>
    </source>
</evidence>
<feature type="transmembrane region" description="Helical" evidence="7">
    <location>
        <begin position="175"/>
        <end position="199"/>
    </location>
</feature>
<keyword evidence="4 7" id="KW-0812">Transmembrane</keyword>
<keyword evidence="3" id="KW-1003">Cell membrane</keyword>
<feature type="domain" description="ABC transmembrane type-1" evidence="8">
    <location>
        <begin position="88"/>
        <end position="301"/>
    </location>
</feature>
<name>A0A1I4HWW9_9FIRM</name>
<dbReference type="Proteomes" id="UP000199006">
    <property type="component" value="Unassembled WGS sequence"/>
</dbReference>
<evidence type="ECO:0000256" key="1">
    <source>
        <dbReference type="ARBA" id="ARBA00004651"/>
    </source>
</evidence>
<dbReference type="PANTHER" id="PTHR30193:SF1">
    <property type="entry name" value="ABC TRANSPORTER PERMEASE PROTEIN YESP-RELATED"/>
    <property type="match status" value="1"/>
</dbReference>
<feature type="transmembrane region" description="Helical" evidence="7">
    <location>
        <begin position="92"/>
        <end position="113"/>
    </location>
</feature>
<evidence type="ECO:0000256" key="3">
    <source>
        <dbReference type="ARBA" id="ARBA00022475"/>
    </source>
</evidence>
<reference evidence="9 10" key="1">
    <citation type="submission" date="2016-10" db="EMBL/GenBank/DDBJ databases">
        <authorList>
            <person name="de Groot N.N."/>
        </authorList>
    </citation>
    <scope>NUCLEOTIDE SEQUENCE [LARGE SCALE GENOMIC DNA]</scope>
    <source>
        <strain evidence="9 10">ATCC 51327</strain>
    </source>
</reference>
<feature type="transmembrane region" description="Helical" evidence="7">
    <location>
        <begin position="220"/>
        <end position="239"/>
    </location>
</feature>
<dbReference type="SUPFAM" id="SSF161098">
    <property type="entry name" value="MetI-like"/>
    <property type="match status" value="1"/>
</dbReference>
<dbReference type="InterPro" id="IPR051393">
    <property type="entry name" value="ABC_transporter_permease"/>
</dbReference>
<evidence type="ECO:0000259" key="8">
    <source>
        <dbReference type="PROSITE" id="PS50928"/>
    </source>
</evidence>
<dbReference type="GO" id="GO:0055085">
    <property type="term" value="P:transmembrane transport"/>
    <property type="evidence" value="ECO:0007669"/>
    <property type="project" value="InterPro"/>
</dbReference>
<dbReference type="GO" id="GO:0005886">
    <property type="term" value="C:plasma membrane"/>
    <property type="evidence" value="ECO:0007669"/>
    <property type="project" value="UniProtKB-SubCell"/>
</dbReference>
<proteinExistence type="inferred from homology"/>
<keyword evidence="5 7" id="KW-1133">Transmembrane helix</keyword>
<dbReference type="CDD" id="cd06261">
    <property type="entry name" value="TM_PBP2"/>
    <property type="match status" value="1"/>
</dbReference>
<dbReference type="Gene3D" id="1.10.3720.10">
    <property type="entry name" value="MetI-like"/>
    <property type="match status" value="1"/>
</dbReference>
<dbReference type="AlphaFoldDB" id="A0A1I4HWW9"/>
<dbReference type="PROSITE" id="PS50928">
    <property type="entry name" value="ABC_TM1"/>
    <property type="match status" value="1"/>
</dbReference>
<evidence type="ECO:0000313" key="9">
    <source>
        <dbReference type="EMBL" id="SFL46598.1"/>
    </source>
</evidence>
<feature type="transmembrane region" description="Helical" evidence="7">
    <location>
        <begin position="125"/>
        <end position="143"/>
    </location>
</feature>
<keyword evidence="2 7" id="KW-0813">Transport</keyword>
<dbReference type="STRING" id="29563.SAMN02983006_01223"/>
<evidence type="ECO:0000313" key="10">
    <source>
        <dbReference type="Proteomes" id="UP000199006"/>
    </source>
</evidence>
<sequence>MNNKFEALDTVRSLDKGMDRKKWLKKNLVGYAFILPWLIGFLAFIAYPLLSSLYYSLTEYNIVGDPSWVGLKNYINIFTDDSKFWLSLKVTFYYVIFAVPLRLISALGLALLFRKARPFTNFYRAAYYVPSILGGSVAISVVWRQLFSSQGAFNDLLVALGIMQNRISWIGHPNYAIWTLIILAAWQFGSPMIIFLAGLKQIPKGLYEAAEIDGAGKIQQFFKVTLPLLTPVLFFNLIMQMVKMFMVFTQAYVITQGGPLNRTLMYAVYLFREGISFGHLGYGSALAWIILVLLTIVTVIIFKTSNKWVYYQSEGE</sequence>
<evidence type="ECO:0000256" key="5">
    <source>
        <dbReference type="ARBA" id="ARBA00022989"/>
    </source>
</evidence>
<evidence type="ECO:0000256" key="2">
    <source>
        <dbReference type="ARBA" id="ARBA00022448"/>
    </source>
</evidence>
<evidence type="ECO:0000256" key="4">
    <source>
        <dbReference type="ARBA" id="ARBA00022692"/>
    </source>
</evidence>
<evidence type="ECO:0000256" key="6">
    <source>
        <dbReference type="ARBA" id="ARBA00023136"/>
    </source>
</evidence>
<dbReference type="PANTHER" id="PTHR30193">
    <property type="entry name" value="ABC TRANSPORTER PERMEASE PROTEIN"/>
    <property type="match status" value="1"/>
</dbReference>
<protein>
    <submittedName>
        <fullName evidence="9">Carbohydrate ABC transporter membrane protein 1, CUT1 family</fullName>
    </submittedName>
</protein>
<dbReference type="InterPro" id="IPR000515">
    <property type="entry name" value="MetI-like"/>
</dbReference>
<feature type="transmembrane region" description="Helical" evidence="7">
    <location>
        <begin position="28"/>
        <end position="50"/>
    </location>
</feature>
<comment type="subcellular location">
    <subcellularLocation>
        <location evidence="1 7">Cell membrane</location>
        <topology evidence="1 7">Multi-pass membrane protein</topology>
    </subcellularLocation>
</comment>
<organism evidence="9 10">
    <name type="scientific">Halanaerobium salsuginis</name>
    <dbReference type="NCBI Taxonomy" id="29563"/>
    <lineage>
        <taxon>Bacteria</taxon>
        <taxon>Bacillati</taxon>
        <taxon>Bacillota</taxon>
        <taxon>Clostridia</taxon>
        <taxon>Halanaerobiales</taxon>
        <taxon>Halanaerobiaceae</taxon>
        <taxon>Halanaerobium</taxon>
    </lineage>
</organism>
<accession>A0A1I4HWW9</accession>
<dbReference type="InterPro" id="IPR035906">
    <property type="entry name" value="MetI-like_sf"/>
</dbReference>
<keyword evidence="10" id="KW-1185">Reference proteome</keyword>
<dbReference type="RefSeq" id="WP_218142051.1">
    <property type="nucleotide sequence ID" value="NZ_FOTI01000013.1"/>
</dbReference>